<dbReference type="InterPro" id="IPR036322">
    <property type="entry name" value="WD40_repeat_dom_sf"/>
</dbReference>
<comment type="caution">
    <text evidence="2">The sequence shown here is derived from an EMBL/GenBank/DDBJ whole genome shotgun (WGS) entry which is preliminary data.</text>
</comment>
<keyword evidence="3" id="KW-1185">Reference proteome</keyword>
<dbReference type="InterPro" id="IPR001680">
    <property type="entry name" value="WD40_rpt"/>
</dbReference>
<reference evidence="2 3" key="1">
    <citation type="submission" date="2024-07" db="EMBL/GenBank/DDBJ databases">
        <title>Draft sequence of the Neodothiora populina.</title>
        <authorList>
            <person name="Drown D.D."/>
            <person name="Schuette U.S."/>
            <person name="Buechlein A.B."/>
            <person name="Rusch D.R."/>
            <person name="Winton L.W."/>
            <person name="Adams G.A."/>
        </authorList>
    </citation>
    <scope>NUCLEOTIDE SEQUENCE [LARGE SCALE GENOMIC DNA]</scope>
    <source>
        <strain evidence="2 3">CPC 39397</strain>
    </source>
</reference>
<dbReference type="RefSeq" id="XP_069204541.1">
    <property type="nucleotide sequence ID" value="XM_069341029.1"/>
</dbReference>
<accession>A0ABR3PQK3</accession>
<dbReference type="PANTHER" id="PTHR43991">
    <property type="entry name" value="WD REPEAT PROTEIN (AFU_ORTHOLOGUE AFUA_8G05640)-RELATED"/>
    <property type="match status" value="1"/>
</dbReference>
<evidence type="ECO:0000313" key="2">
    <source>
        <dbReference type="EMBL" id="KAL1311692.1"/>
    </source>
</evidence>
<organism evidence="2 3">
    <name type="scientific">Neodothiora populina</name>
    <dbReference type="NCBI Taxonomy" id="2781224"/>
    <lineage>
        <taxon>Eukaryota</taxon>
        <taxon>Fungi</taxon>
        <taxon>Dikarya</taxon>
        <taxon>Ascomycota</taxon>
        <taxon>Pezizomycotina</taxon>
        <taxon>Dothideomycetes</taxon>
        <taxon>Dothideomycetidae</taxon>
        <taxon>Dothideales</taxon>
        <taxon>Dothioraceae</taxon>
        <taxon>Neodothiora</taxon>
    </lineage>
</organism>
<dbReference type="GeneID" id="95975497"/>
<dbReference type="Proteomes" id="UP001562354">
    <property type="component" value="Unassembled WGS sequence"/>
</dbReference>
<dbReference type="EMBL" id="JBFMKM010000001">
    <property type="protein sequence ID" value="KAL1311692.1"/>
    <property type="molecule type" value="Genomic_DNA"/>
</dbReference>
<proteinExistence type="predicted"/>
<feature type="compositionally biased region" description="Polar residues" evidence="1">
    <location>
        <begin position="140"/>
        <end position="149"/>
    </location>
</feature>
<name>A0ABR3PQK3_9PEZI</name>
<dbReference type="SUPFAM" id="SSF50978">
    <property type="entry name" value="WD40 repeat-like"/>
    <property type="match status" value="1"/>
</dbReference>
<evidence type="ECO:0000256" key="1">
    <source>
        <dbReference type="SAM" id="MobiDB-lite"/>
    </source>
</evidence>
<evidence type="ECO:0000313" key="3">
    <source>
        <dbReference type="Proteomes" id="UP001562354"/>
    </source>
</evidence>
<sequence>MAAPHDVWIFRAAAVTPTLYDTFENHPSDTLSTSDLQHARHPFTFPLSTHDDGLHECEDVPVPELTNNFLNNDLHEDRNGDEDDYDNDSICGGVPLLESTGNSMKSQLRESAYLLNLPNARMADEDQEQPLNSVMSTTEAANSFGSNEGNEADRRSNSQGIPDSFFTDDDLRRTDETFPQYLSPAVSVDSHAIATEETLDEAARHLTPSLGSTLSGSYLDQMSRPTSSRIDLPPSVLHDPSTHPDTATDAHFARWDGSLPQPRPSSARRIADDTARYQHTDNFIESQVDEVPDVMSFLERWEMHMDGPGAGMIDLRPDCINNWRPRSEDSAYETHDFRDIQGLGWESLGTDRKSASRVRSMFYPPEVSYGGPLQPSESAKPDHENFYSFKRAFHDHKVRFTHYQLRHTLAATSRNDVFYASCSKVKRASLSCPTVADTIIDLSSSSRRCHRSPVDCHITTIAASPAPEFPGYTSDSVLVTGSFEGEYSYLDLNSSYGQLPTEGHVTKAADGITTHIHAVRNRRSGTLAAAFCSNDRHLRLLDLRTDTWLSSFSYPDQLNCAATSPDGRLRVVVGDTRETLITDAERGDVLISLQNHSDDAFACAWADDGWHVATGAQDGKVVICDARNWKTPLATLHCDVGCARSLLFTRESPSPSSSSPALVVAEAYDVVSVYDTRDWATKQTINFFGSVSGVASVDNGRELIVGVGDRTVGGLLLFERNEDGFVVAEQNRRRSSAAQNGLLRASRKRNTDGMESYWENQPKRLGLVMEQLII</sequence>
<dbReference type="SMART" id="SM00320">
    <property type="entry name" value="WD40"/>
    <property type="match status" value="2"/>
</dbReference>
<dbReference type="InterPro" id="IPR015943">
    <property type="entry name" value="WD40/YVTN_repeat-like_dom_sf"/>
</dbReference>
<protein>
    <recommendedName>
        <fullName evidence="4">WD40 repeat-like protein</fullName>
    </recommendedName>
</protein>
<feature type="region of interest" description="Disordered" evidence="1">
    <location>
        <begin position="140"/>
        <end position="171"/>
    </location>
</feature>
<gene>
    <name evidence="2" type="ORF">AAFC00_001794</name>
</gene>
<dbReference type="Gene3D" id="2.130.10.10">
    <property type="entry name" value="YVTN repeat-like/Quinoprotein amine dehydrogenase"/>
    <property type="match status" value="1"/>
</dbReference>
<dbReference type="PANTHER" id="PTHR43991:SF12">
    <property type="entry name" value="WD REPEAT PROTEIN (AFU_ORTHOLOGUE AFUA_8G05640)"/>
    <property type="match status" value="1"/>
</dbReference>
<evidence type="ECO:0008006" key="4">
    <source>
        <dbReference type="Google" id="ProtNLM"/>
    </source>
</evidence>